<name>A0A4Y2MNW4_ARAVE</name>
<comment type="similarity">
    <text evidence="1 5">Belongs to the type-B carboxylesterase/lipase family.</text>
</comment>
<keyword evidence="8" id="KW-1185">Reference proteome</keyword>
<dbReference type="SUPFAM" id="SSF53474">
    <property type="entry name" value="alpha/beta-Hydrolases"/>
    <property type="match status" value="1"/>
</dbReference>
<dbReference type="Pfam" id="PF00135">
    <property type="entry name" value="COesterase"/>
    <property type="match status" value="1"/>
</dbReference>
<evidence type="ECO:0000256" key="1">
    <source>
        <dbReference type="ARBA" id="ARBA00005964"/>
    </source>
</evidence>
<dbReference type="InterPro" id="IPR019826">
    <property type="entry name" value="Carboxylesterase_B_AS"/>
</dbReference>
<evidence type="ECO:0000256" key="3">
    <source>
        <dbReference type="ARBA" id="ARBA00022801"/>
    </source>
</evidence>
<dbReference type="PANTHER" id="PTHR11559">
    <property type="entry name" value="CARBOXYLESTERASE"/>
    <property type="match status" value="1"/>
</dbReference>
<dbReference type="Gene3D" id="3.40.50.1820">
    <property type="entry name" value="alpha/beta hydrolase"/>
    <property type="match status" value="1"/>
</dbReference>
<dbReference type="Proteomes" id="UP000499080">
    <property type="component" value="Unassembled WGS sequence"/>
</dbReference>
<feature type="domain" description="Carboxylesterase type B" evidence="6">
    <location>
        <begin position="6"/>
        <end position="86"/>
    </location>
</feature>
<dbReference type="InterPro" id="IPR002018">
    <property type="entry name" value="CarbesteraseB"/>
</dbReference>
<evidence type="ECO:0000313" key="8">
    <source>
        <dbReference type="Proteomes" id="UP000499080"/>
    </source>
</evidence>
<evidence type="ECO:0000259" key="6">
    <source>
        <dbReference type="Pfam" id="PF00135"/>
    </source>
</evidence>
<dbReference type="AlphaFoldDB" id="A0A4Y2MNW4"/>
<evidence type="ECO:0000256" key="5">
    <source>
        <dbReference type="RuleBase" id="RU361235"/>
    </source>
</evidence>
<dbReference type="OrthoDB" id="6435576at2759"/>
<evidence type="ECO:0000256" key="4">
    <source>
        <dbReference type="ARBA" id="ARBA00023180"/>
    </source>
</evidence>
<organism evidence="7 8">
    <name type="scientific">Araneus ventricosus</name>
    <name type="common">Orbweaver spider</name>
    <name type="synonym">Epeira ventricosa</name>
    <dbReference type="NCBI Taxonomy" id="182803"/>
    <lineage>
        <taxon>Eukaryota</taxon>
        <taxon>Metazoa</taxon>
        <taxon>Ecdysozoa</taxon>
        <taxon>Arthropoda</taxon>
        <taxon>Chelicerata</taxon>
        <taxon>Arachnida</taxon>
        <taxon>Araneae</taxon>
        <taxon>Araneomorphae</taxon>
        <taxon>Entelegynae</taxon>
        <taxon>Araneoidea</taxon>
        <taxon>Araneidae</taxon>
        <taxon>Araneus</taxon>
    </lineage>
</organism>
<gene>
    <name evidence="7" type="primary">ACES_51</name>
    <name evidence="7" type="ORF">AVEN_198917_1</name>
</gene>
<dbReference type="InterPro" id="IPR029058">
    <property type="entry name" value="AB_hydrolase_fold"/>
</dbReference>
<reference evidence="7 8" key="1">
    <citation type="journal article" date="2019" name="Sci. Rep.">
        <title>Orb-weaving spider Araneus ventricosus genome elucidates the spidroin gene catalogue.</title>
        <authorList>
            <person name="Kono N."/>
            <person name="Nakamura H."/>
            <person name="Ohtoshi R."/>
            <person name="Moran D.A.P."/>
            <person name="Shinohara A."/>
            <person name="Yoshida Y."/>
            <person name="Fujiwara M."/>
            <person name="Mori M."/>
            <person name="Tomita M."/>
            <person name="Arakawa K."/>
        </authorList>
    </citation>
    <scope>NUCLEOTIDE SEQUENCE [LARGE SCALE GENOMIC DNA]</scope>
</reference>
<dbReference type="PROSITE" id="PS00122">
    <property type="entry name" value="CARBOXYLESTERASE_B_1"/>
    <property type="match status" value="1"/>
</dbReference>
<comment type="caution">
    <text evidence="7">The sequence shown here is derived from an EMBL/GenBank/DDBJ whole genome shotgun (WGS) entry which is preliminary data.</text>
</comment>
<sequence>MSPFSDIIVVTVNYSVGPFGFLTSGTHDAPANVGIWDILEGLRWVNKYIGYFGGDTSRITIAGESAGSVAVGLLAVSPLSKGETERPVRNFQKII</sequence>
<keyword evidence="4" id="KW-0325">Glycoprotein</keyword>
<keyword evidence="2" id="KW-0719">Serine esterase</keyword>
<keyword evidence="3 5" id="KW-0378">Hydrolase</keyword>
<evidence type="ECO:0000313" key="7">
    <source>
        <dbReference type="EMBL" id="GBN28229.1"/>
    </source>
</evidence>
<protein>
    <recommendedName>
        <fullName evidence="5">Carboxylic ester hydrolase</fullName>
        <ecNumber evidence="5">3.1.1.-</ecNumber>
    </recommendedName>
</protein>
<dbReference type="InterPro" id="IPR050309">
    <property type="entry name" value="Type-B_Carboxylest/Lipase"/>
</dbReference>
<evidence type="ECO:0000256" key="2">
    <source>
        <dbReference type="ARBA" id="ARBA00022487"/>
    </source>
</evidence>
<dbReference type="EMBL" id="BGPR01007615">
    <property type="protein sequence ID" value="GBN28229.1"/>
    <property type="molecule type" value="Genomic_DNA"/>
</dbReference>
<dbReference type="GO" id="GO:0052689">
    <property type="term" value="F:carboxylic ester hydrolase activity"/>
    <property type="evidence" value="ECO:0007669"/>
    <property type="project" value="UniProtKB-KW"/>
</dbReference>
<proteinExistence type="inferred from homology"/>
<dbReference type="EC" id="3.1.1.-" evidence="5"/>
<accession>A0A4Y2MNW4</accession>